<evidence type="ECO:0000313" key="2">
    <source>
        <dbReference type="EMBL" id="OQE96401.1"/>
    </source>
</evidence>
<feature type="region of interest" description="Disordered" evidence="1">
    <location>
        <begin position="1"/>
        <end position="55"/>
    </location>
</feature>
<comment type="caution">
    <text evidence="2">The sequence shown here is derived from an EMBL/GenBank/DDBJ whole genome shotgun (WGS) entry which is preliminary data.</text>
</comment>
<evidence type="ECO:0000256" key="1">
    <source>
        <dbReference type="SAM" id="MobiDB-lite"/>
    </source>
</evidence>
<keyword evidence="3" id="KW-1185">Reference proteome</keyword>
<feature type="compositionally biased region" description="Polar residues" evidence="1">
    <location>
        <begin position="26"/>
        <end position="55"/>
    </location>
</feature>
<protein>
    <submittedName>
        <fullName evidence="2">Uncharacterized protein</fullName>
    </submittedName>
</protein>
<reference evidence="3" key="1">
    <citation type="journal article" date="2017" name="Nat. Microbiol.">
        <title>Global analysis of biosynthetic gene clusters reveals vast potential of secondary metabolite production in Penicillium species.</title>
        <authorList>
            <person name="Nielsen J.C."/>
            <person name="Grijseels S."/>
            <person name="Prigent S."/>
            <person name="Ji B."/>
            <person name="Dainat J."/>
            <person name="Nielsen K.F."/>
            <person name="Frisvad J.C."/>
            <person name="Workman M."/>
            <person name="Nielsen J."/>
        </authorList>
    </citation>
    <scope>NUCLEOTIDE SEQUENCE [LARGE SCALE GENOMIC DNA]</scope>
    <source>
        <strain evidence="3">IBT 13039</strain>
    </source>
</reference>
<gene>
    <name evidence="2" type="ORF">PENNAL_c0001G00221</name>
</gene>
<name>A0A1V6Z9M4_PENNA</name>
<proteinExistence type="predicted"/>
<dbReference type="Proteomes" id="UP000191691">
    <property type="component" value="Unassembled WGS sequence"/>
</dbReference>
<evidence type="ECO:0000313" key="3">
    <source>
        <dbReference type="Proteomes" id="UP000191691"/>
    </source>
</evidence>
<organism evidence="2 3">
    <name type="scientific">Penicillium nalgiovense</name>
    <dbReference type="NCBI Taxonomy" id="60175"/>
    <lineage>
        <taxon>Eukaryota</taxon>
        <taxon>Fungi</taxon>
        <taxon>Dikarya</taxon>
        <taxon>Ascomycota</taxon>
        <taxon>Pezizomycotina</taxon>
        <taxon>Eurotiomycetes</taxon>
        <taxon>Eurotiomycetidae</taxon>
        <taxon>Eurotiales</taxon>
        <taxon>Aspergillaceae</taxon>
        <taxon>Penicillium</taxon>
    </lineage>
</organism>
<sequence length="114" mass="12159">MNPVIHHSPNPPMPLVVPSTPGGEDSVTSSRCGQSTLNEPISDNGPNDNPGSTSGCELDCEIVTKSVFEVNSEPEEQEEQEEWPLDAVTDIFAGLYLPSCKVDAVYGPMPVGMD</sequence>
<accession>A0A1V6Z9M4</accession>
<dbReference type="EMBL" id="MOOB01000001">
    <property type="protein sequence ID" value="OQE96401.1"/>
    <property type="molecule type" value="Genomic_DNA"/>
</dbReference>
<dbReference type="AlphaFoldDB" id="A0A1V6Z9M4"/>